<feature type="domain" description="Putative heavy-metal chelation" evidence="1">
    <location>
        <begin position="108"/>
        <end position="247"/>
    </location>
</feature>
<dbReference type="Pfam" id="PF04016">
    <property type="entry name" value="DUF364"/>
    <property type="match status" value="1"/>
</dbReference>
<dbReference type="AlphaFoldDB" id="A0A1L3GCL5"/>
<dbReference type="InterPro" id="IPR007161">
    <property type="entry name" value="DUF364"/>
</dbReference>
<dbReference type="Pfam" id="PF13938">
    <property type="entry name" value="DUF4213"/>
    <property type="match status" value="1"/>
</dbReference>
<dbReference type="SUPFAM" id="SSF159713">
    <property type="entry name" value="Dhaf3308-like"/>
    <property type="match status" value="1"/>
</dbReference>
<dbReference type="Gene3D" id="3.40.50.11590">
    <property type="match status" value="1"/>
</dbReference>
<keyword evidence="4" id="KW-1185">Reference proteome</keyword>
<dbReference type="KEGG" id="pace:A6070_08615"/>
<dbReference type="OrthoDB" id="5387051at2"/>
<evidence type="ECO:0000259" key="1">
    <source>
        <dbReference type="Pfam" id="PF04016"/>
    </source>
</evidence>
<dbReference type="Gene3D" id="3.30.390.100">
    <property type="match status" value="1"/>
</dbReference>
<accession>A0A1L3GCL5</accession>
<dbReference type="RefSeq" id="WP_072285397.1">
    <property type="nucleotide sequence ID" value="NZ_CP015455.1"/>
</dbReference>
<organism evidence="3 4">
    <name type="scientific">Syntrophotalea acetylenica</name>
    <name type="common">Pelobacter acetylenicus</name>
    <dbReference type="NCBI Taxonomy" id="29542"/>
    <lineage>
        <taxon>Bacteria</taxon>
        <taxon>Pseudomonadati</taxon>
        <taxon>Thermodesulfobacteriota</taxon>
        <taxon>Desulfuromonadia</taxon>
        <taxon>Desulfuromonadales</taxon>
        <taxon>Syntrophotaleaceae</taxon>
        <taxon>Syntrophotalea</taxon>
    </lineage>
</organism>
<evidence type="ECO:0000259" key="2">
    <source>
        <dbReference type="Pfam" id="PF13938"/>
    </source>
</evidence>
<reference evidence="3 4" key="1">
    <citation type="journal article" date="2017" name="Genome Announc.">
        <title>Complete Genome Sequences of Two Acetylene-Fermenting Pelobacter acetylenicus Strains.</title>
        <authorList>
            <person name="Sutton J.M."/>
            <person name="Baesman S.M."/>
            <person name="Fierst J.L."/>
            <person name="Poret-Peterson A.T."/>
            <person name="Oremland R.S."/>
            <person name="Dunlap D.S."/>
            <person name="Akob D.M."/>
        </authorList>
    </citation>
    <scope>NUCLEOTIDE SEQUENCE [LARGE SCALE GENOMIC DNA]</scope>
    <source>
        <strain evidence="3 4">DSM 3247</strain>
    </source>
</reference>
<dbReference type="Proteomes" id="UP000182264">
    <property type="component" value="Chromosome"/>
</dbReference>
<dbReference type="EMBL" id="CP015518">
    <property type="protein sequence ID" value="APG23585.1"/>
    <property type="molecule type" value="Genomic_DNA"/>
</dbReference>
<proteinExistence type="predicted"/>
<evidence type="ECO:0000313" key="4">
    <source>
        <dbReference type="Proteomes" id="UP000182264"/>
    </source>
</evidence>
<dbReference type="InterPro" id="IPR025251">
    <property type="entry name" value="DUF4213"/>
</dbReference>
<gene>
    <name evidence="3" type="ORF">A7E75_00010</name>
</gene>
<evidence type="ECO:0000313" key="3">
    <source>
        <dbReference type="EMBL" id="APG23585.1"/>
    </source>
</evidence>
<dbReference type="STRING" id="29542.A6070_08615"/>
<protein>
    <recommendedName>
        <fullName evidence="5">Heavy-metal chelation domain-containing protein</fullName>
    </recommendedName>
</protein>
<evidence type="ECO:0008006" key="5">
    <source>
        <dbReference type="Google" id="ProtNLM"/>
    </source>
</evidence>
<name>A0A1L3GCL5_SYNAC</name>
<sequence>MSLVMQGKLQDFIADRVAGVKIAEVRIGLGYTAVKLDNGQAGLAWTPKSMGGECTHLHNAGTLCEKPAMELLAGLTEARPLLRALGLATANAALAAHPCPGATTVNALSPLGITADSRVAMVGYFGPVVSDLGKVGCHLDIIELDSSRPGVISPEQGKKALKACDIAILTGTSLITGTLDDLLSSLGDPRGVLLLGPSAPLCPEIFADTPVTQISGARVLDCDGVFRVVSEGGGTRLFKPHVAFETVTLNRGN</sequence>
<feature type="domain" description="DUF4213" evidence="2">
    <location>
        <begin position="13"/>
        <end position="93"/>
    </location>
</feature>